<dbReference type="InterPro" id="IPR007110">
    <property type="entry name" value="Ig-like_dom"/>
</dbReference>
<dbReference type="SMART" id="SM00060">
    <property type="entry name" value="FN3"/>
    <property type="match status" value="1"/>
</dbReference>
<evidence type="ECO:0000259" key="7">
    <source>
        <dbReference type="PROSITE" id="PS50835"/>
    </source>
</evidence>
<dbReference type="Pfam" id="PF08205">
    <property type="entry name" value="C2-set_2"/>
    <property type="match status" value="1"/>
</dbReference>
<dbReference type="PANTHER" id="PTHR11640">
    <property type="entry name" value="NEPHRIN"/>
    <property type="match status" value="1"/>
</dbReference>
<keyword evidence="2" id="KW-0472">Membrane</keyword>
<dbReference type="SUPFAM" id="SSF48726">
    <property type="entry name" value="Immunoglobulin"/>
    <property type="match status" value="8"/>
</dbReference>
<comment type="subcellular location">
    <subcellularLocation>
        <location evidence="1">Membrane</location>
        <topology evidence="1">Single-pass type I membrane protein</topology>
    </subcellularLocation>
</comment>
<dbReference type="InterPro" id="IPR036179">
    <property type="entry name" value="Ig-like_dom_sf"/>
</dbReference>
<dbReference type="InterPro" id="IPR013783">
    <property type="entry name" value="Ig-like_fold"/>
</dbReference>
<evidence type="ECO:0000256" key="3">
    <source>
        <dbReference type="ARBA" id="ARBA00023157"/>
    </source>
</evidence>
<feature type="chain" id="PRO_5047037491" evidence="6">
    <location>
        <begin position="30"/>
        <end position="996"/>
    </location>
</feature>
<evidence type="ECO:0000259" key="8">
    <source>
        <dbReference type="PROSITE" id="PS50853"/>
    </source>
</evidence>
<evidence type="ECO:0000256" key="6">
    <source>
        <dbReference type="SAM" id="SignalP"/>
    </source>
</evidence>
<feature type="domain" description="Ig-like" evidence="7">
    <location>
        <begin position="340"/>
        <end position="411"/>
    </location>
</feature>
<dbReference type="InterPro" id="IPR003961">
    <property type="entry name" value="FN3_dom"/>
</dbReference>
<feature type="domain" description="Ig-like" evidence="7">
    <location>
        <begin position="415"/>
        <end position="511"/>
    </location>
</feature>
<dbReference type="InterPro" id="IPR013162">
    <property type="entry name" value="CD80_C2-set"/>
</dbReference>
<dbReference type="InterPro" id="IPR003599">
    <property type="entry name" value="Ig_sub"/>
</dbReference>
<name>A0ABY7E9W1_MYAAR</name>
<reference evidence="9" key="1">
    <citation type="submission" date="2022-11" db="EMBL/GenBank/DDBJ databases">
        <title>Centuries of genome instability and evolution in soft-shell clam transmissible cancer (bioRxiv).</title>
        <authorList>
            <person name="Hart S.F.M."/>
            <person name="Yonemitsu M.A."/>
            <person name="Giersch R.M."/>
            <person name="Beal B.F."/>
            <person name="Arriagada G."/>
            <person name="Davis B.W."/>
            <person name="Ostrander E.A."/>
            <person name="Goff S.P."/>
            <person name="Metzger M.J."/>
        </authorList>
    </citation>
    <scope>NUCLEOTIDE SEQUENCE</scope>
    <source>
        <strain evidence="9">MELC-2E11</strain>
        <tissue evidence="9">Siphon/mantle</tissue>
    </source>
</reference>
<evidence type="ECO:0000256" key="1">
    <source>
        <dbReference type="ARBA" id="ARBA00004479"/>
    </source>
</evidence>
<evidence type="ECO:0000313" key="10">
    <source>
        <dbReference type="Proteomes" id="UP001164746"/>
    </source>
</evidence>
<dbReference type="InterPro" id="IPR003598">
    <property type="entry name" value="Ig_sub2"/>
</dbReference>
<feature type="domain" description="Ig-like" evidence="7">
    <location>
        <begin position="519"/>
        <end position="604"/>
    </location>
</feature>
<keyword evidence="4" id="KW-0325">Glycoprotein</keyword>
<feature type="domain" description="Fibronectin type-III" evidence="8">
    <location>
        <begin position="895"/>
        <end position="994"/>
    </location>
</feature>
<keyword evidence="6" id="KW-0732">Signal</keyword>
<dbReference type="CDD" id="cd00096">
    <property type="entry name" value="Ig"/>
    <property type="match status" value="1"/>
</dbReference>
<dbReference type="Proteomes" id="UP001164746">
    <property type="component" value="Chromosome 5"/>
</dbReference>
<feature type="domain" description="Ig-like" evidence="7">
    <location>
        <begin position="253"/>
        <end position="334"/>
    </location>
</feature>
<evidence type="ECO:0000256" key="4">
    <source>
        <dbReference type="ARBA" id="ARBA00023180"/>
    </source>
</evidence>
<dbReference type="CDD" id="cd00063">
    <property type="entry name" value="FN3"/>
    <property type="match status" value="1"/>
</dbReference>
<dbReference type="SMART" id="SM00408">
    <property type="entry name" value="IGc2"/>
    <property type="match status" value="7"/>
</dbReference>
<feature type="domain" description="Ig-like" evidence="7">
    <location>
        <begin position="616"/>
        <end position="700"/>
    </location>
</feature>
<dbReference type="PANTHER" id="PTHR11640:SF158">
    <property type="entry name" value="V-SET AND IMMUNOGLOBULIN DOMAIN-CONTAINING PROTEIN 10-LIKE 2"/>
    <property type="match status" value="1"/>
</dbReference>
<gene>
    <name evidence="9" type="ORF">MAR_021288</name>
</gene>
<feature type="signal peptide" evidence="6">
    <location>
        <begin position="1"/>
        <end position="29"/>
    </location>
</feature>
<keyword evidence="3" id="KW-1015">Disulfide bond</keyword>
<dbReference type="EMBL" id="CP111016">
    <property type="protein sequence ID" value="WAR05919.1"/>
    <property type="molecule type" value="Genomic_DNA"/>
</dbReference>
<organism evidence="9 10">
    <name type="scientific">Mya arenaria</name>
    <name type="common">Soft-shell clam</name>
    <dbReference type="NCBI Taxonomy" id="6604"/>
    <lineage>
        <taxon>Eukaryota</taxon>
        <taxon>Metazoa</taxon>
        <taxon>Spiralia</taxon>
        <taxon>Lophotrochozoa</taxon>
        <taxon>Mollusca</taxon>
        <taxon>Bivalvia</taxon>
        <taxon>Autobranchia</taxon>
        <taxon>Heteroconchia</taxon>
        <taxon>Euheterodonta</taxon>
        <taxon>Imparidentia</taxon>
        <taxon>Neoheterodontei</taxon>
        <taxon>Myida</taxon>
        <taxon>Myoidea</taxon>
        <taxon>Myidae</taxon>
        <taxon>Mya</taxon>
    </lineage>
</organism>
<dbReference type="SMART" id="SM00409">
    <property type="entry name" value="IG"/>
    <property type="match status" value="8"/>
</dbReference>
<dbReference type="PROSITE" id="PS50853">
    <property type="entry name" value="FN3"/>
    <property type="match status" value="1"/>
</dbReference>
<evidence type="ECO:0000256" key="5">
    <source>
        <dbReference type="ARBA" id="ARBA00023319"/>
    </source>
</evidence>
<evidence type="ECO:0000313" key="9">
    <source>
        <dbReference type="EMBL" id="WAR05919.1"/>
    </source>
</evidence>
<protein>
    <submittedName>
        <fullName evidence="9">HMCN2-like protein</fullName>
    </submittedName>
</protein>
<dbReference type="Gene3D" id="2.60.40.10">
    <property type="entry name" value="Immunoglobulins"/>
    <property type="match status" value="9"/>
</dbReference>
<proteinExistence type="predicted"/>
<dbReference type="Pfam" id="PF13927">
    <property type="entry name" value="Ig_3"/>
    <property type="match status" value="4"/>
</dbReference>
<dbReference type="SUPFAM" id="SSF49265">
    <property type="entry name" value="Fibronectin type III"/>
    <property type="match status" value="1"/>
</dbReference>
<dbReference type="InterPro" id="IPR036116">
    <property type="entry name" value="FN3_sf"/>
</dbReference>
<dbReference type="InterPro" id="IPR051275">
    <property type="entry name" value="Cell_adhesion_signaling"/>
</dbReference>
<keyword evidence="10" id="KW-1185">Reference proteome</keyword>
<accession>A0ABY7E9W1</accession>
<feature type="domain" description="Ig-like" evidence="7">
    <location>
        <begin position="720"/>
        <end position="783"/>
    </location>
</feature>
<sequence>MCGKKPACGFKMELFISFGIIVFCGQVSSITLSGNGTSGGFTVQENESLQLTCSTSTDVQYVSYRRRLMGLASKTITSVGYGPSGCGTDPTPPSYFSCSCVSKKQYVCVIRNVTRDMNGHVLLCLLPGGDLNDVSGDQTLVVSIGVTAVSMVFPAVSSVSVIDNSARQFRCETSAGNPQATVEWYKDNGTPDRADDTQITTGTETDTNASGTLIVTIGRLTLTVQRNDHDLGVYCRANNGGDWLYSSNEPLNPKVLYKVSEVTSPIRVISGHSMTLSCTSTGNPNPTYTWTYPGGNAHSGSTLTLASVQTTLAGDVMCTAMNTLSPTGGTAVVKNSPRAPSCTISGTTISTTAILVEGTDRTINCTSSANPPLITYTWSTPRRGQVSGASLSLINVQHTTDQGQYTLTVTNTMDPTGENMETGTSNTMFSGSAIISNLRVISGRSMTLNCSSTGNPSPTYTWTYPGGESHSGPNLTFSTVQTIHAGDVTCTAENTLSPTGEKAVDRARQTTSTLQVLKPSCTISGTTISTTAILVEGTDRTINCTSSANPPLITYTWSTPRRGHVSGASLSLINVQHSADQGQYTLTVTNTMDPTGENMETGTSNTMFSVDVQFGPKVQLREIHAILRDIDLNFQCPFVSGNPSETSFVWTRSVDSRQWNSQIVSISSVKKSDAGMYTCTATNQMTPTGAPGITGNESVVSDFHVTQHIGTFNVTQSEYSNVTFTCTVDSNPSSTINIRKEGEIRRSIDNSKQLEYTIANLTCWDAGLYTCDGSNEFNTDTLSMKNLKPRRPPGEVVELTFVARHHEQVTLKYTVFAYPVPSPSQFVWKRCKPTCAHLSNLPGKYEIRTTGLSSNLTILGVDTGDYGVYSISVSNGIGEELVEEIYLKPAGPPDPPTELHVIEESIGETQAILTWIPGFNNGLSQTFHLSYGTLIELATITKVNISQNEFEESINYTINKLQPEKQYYVELFASNAEGNSMRVNATFTTLVHLVSK</sequence>
<dbReference type="Pfam" id="PF00041">
    <property type="entry name" value="fn3"/>
    <property type="match status" value="1"/>
</dbReference>
<keyword evidence="5" id="KW-0393">Immunoglobulin domain</keyword>
<dbReference type="PROSITE" id="PS50835">
    <property type="entry name" value="IG_LIKE"/>
    <property type="match status" value="7"/>
</dbReference>
<evidence type="ECO:0000256" key="2">
    <source>
        <dbReference type="ARBA" id="ARBA00023136"/>
    </source>
</evidence>
<feature type="domain" description="Ig-like" evidence="7">
    <location>
        <begin position="154"/>
        <end position="252"/>
    </location>
</feature>